<name>A7A6H6_BIFAD</name>
<dbReference type="AlphaFoldDB" id="A7A6H6"/>
<reference evidence="1 2" key="1">
    <citation type="submission" date="2007-04" db="EMBL/GenBank/DDBJ databases">
        <authorList>
            <person name="Fulton L."/>
            <person name="Clifton S."/>
            <person name="Fulton B."/>
            <person name="Xu J."/>
            <person name="Minx P."/>
            <person name="Pepin K.H."/>
            <person name="Johnson M."/>
            <person name="Thiruvilangam P."/>
            <person name="Bhonagiri V."/>
            <person name="Nash W.E."/>
            <person name="Mardis E.R."/>
            <person name="Wilson R.K."/>
        </authorList>
    </citation>
    <scope>NUCLEOTIDE SEQUENCE [LARGE SCALE GENOMIC DNA]</scope>
    <source>
        <strain evidence="1 2">L2-32</strain>
    </source>
</reference>
<accession>A7A6H6</accession>
<protein>
    <submittedName>
        <fullName evidence="1">Uncharacterized protein</fullName>
    </submittedName>
</protein>
<evidence type="ECO:0000313" key="1">
    <source>
        <dbReference type="EMBL" id="EDN82774.1"/>
    </source>
</evidence>
<gene>
    <name evidence="1" type="ORF">BIFADO_01457</name>
</gene>
<sequence>MVEYDFCHDLSSFQRQVRASRSVVKGFLFGAHPRGLLL</sequence>
<dbReference type="EMBL" id="AAXD02000031">
    <property type="protein sequence ID" value="EDN82774.1"/>
    <property type="molecule type" value="Genomic_DNA"/>
</dbReference>
<proteinExistence type="predicted"/>
<evidence type="ECO:0000313" key="2">
    <source>
        <dbReference type="Proteomes" id="UP000003773"/>
    </source>
</evidence>
<dbReference type="HOGENOM" id="CLU_3325048_0_0_11"/>
<reference evidence="1 2" key="2">
    <citation type="submission" date="2007-05" db="EMBL/GenBank/DDBJ databases">
        <title>Draft genome sequence of Bifidobacterium adolescentis (L2-32).</title>
        <authorList>
            <person name="Sudarsanam P."/>
            <person name="Ley R."/>
            <person name="Guruge J."/>
            <person name="Turnbaugh P.J."/>
            <person name="Mahowald M."/>
            <person name="Liep D."/>
            <person name="Gordon J."/>
        </authorList>
    </citation>
    <scope>NUCLEOTIDE SEQUENCE [LARGE SCALE GENOMIC DNA]</scope>
    <source>
        <strain evidence="1 2">L2-32</strain>
    </source>
</reference>
<dbReference type="Proteomes" id="UP000003773">
    <property type="component" value="Unassembled WGS sequence"/>
</dbReference>
<comment type="caution">
    <text evidence="1">The sequence shown here is derived from an EMBL/GenBank/DDBJ whole genome shotgun (WGS) entry which is preliminary data.</text>
</comment>
<organism evidence="1 2">
    <name type="scientific">Bifidobacterium adolescentis L2-32</name>
    <dbReference type="NCBI Taxonomy" id="411481"/>
    <lineage>
        <taxon>Bacteria</taxon>
        <taxon>Bacillati</taxon>
        <taxon>Actinomycetota</taxon>
        <taxon>Actinomycetes</taxon>
        <taxon>Bifidobacteriales</taxon>
        <taxon>Bifidobacteriaceae</taxon>
        <taxon>Bifidobacterium</taxon>
    </lineage>
</organism>